<name>A0ABY7T211_9SPHI</name>
<accession>A0ABY7T211</accession>
<organism evidence="2 3">
    <name type="scientific">Mucilaginibacter jinjuensis</name>
    <dbReference type="NCBI Taxonomy" id="1176721"/>
    <lineage>
        <taxon>Bacteria</taxon>
        <taxon>Pseudomonadati</taxon>
        <taxon>Bacteroidota</taxon>
        <taxon>Sphingobacteriia</taxon>
        <taxon>Sphingobacteriales</taxon>
        <taxon>Sphingobacteriaceae</taxon>
        <taxon>Mucilaginibacter</taxon>
    </lineage>
</organism>
<dbReference type="Proteomes" id="UP001216139">
    <property type="component" value="Chromosome"/>
</dbReference>
<sequence length="168" mass="18789">MKKTDVYEIAVRLMGIYLITQIIYSLRGILEILFYSATSTTQGFGGTILLSAVFGLVMFSLTSYFLIFRTKIIVAKITKPDNVEDEVKLFAGKKTIYEIALVLIGGLTFIWSLPDVCYGIYNYFHLRSNGLMPPNQLPGITIEVIKLLFGILIILSADLLSTAFSKEK</sequence>
<evidence type="ECO:0000313" key="3">
    <source>
        <dbReference type="Proteomes" id="UP001216139"/>
    </source>
</evidence>
<reference evidence="2 3" key="1">
    <citation type="submission" date="2023-02" db="EMBL/GenBank/DDBJ databases">
        <title>Genome sequence of Mucilaginibacter jinjuensis strain KACC 16571.</title>
        <authorList>
            <person name="Kim S."/>
            <person name="Heo J."/>
            <person name="Kwon S.-W."/>
        </authorList>
    </citation>
    <scope>NUCLEOTIDE SEQUENCE [LARGE SCALE GENOMIC DNA]</scope>
    <source>
        <strain evidence="2 3">KACC 16571</strain>
    </source>
</reference>
<keyword evidence="1" id="KW-0472">Membrane</keyword>
<feature type="transmembrane region" description="Helical" evidence="1">
    <location>
        <begin position="99"/>
        <end position="124"/>
    </location>
</feature>
<evidence type="ECO:0000256" key="1">
    <source>
        <dbReference type="SAM" id="Phobius"/>
    </source>
</evidence>
<protein>
    <submittedName>
        <fullName evidence="2">Uncharacterized protein</fullName>
    </submittedName>
</protein>
<keyword evidence="3" id="KW-1185">Reference proteome</keyword>
<gene>
    <name evidence="2" type="ORF">PQO05_16125</name>
</gene>
<feature type="transmembrane region" description="Helical" evidence="1">
    <location>
        <begin position="47"/>
        <end position="67"/>
    </location>
</feature>
<keyword evidence="1" id="KW-0812">Transmembrane</keyword>
<dbReference type="RefSeq" id="WP_273628410.1">
    <property type="nucleotide sequence ID" value="NZ_CP117167.1"/>
</dbReference>
<keyword evidence="1" id="KW-1133">Transmembrane helix</keyword>
<feature type="transmembrane region" description="Helical" evidence="1">
    <location>
        <begin position="144"/>
        <end position="164"/>
    </location>
</feature>
<evidence type="ECO:0000313" key="2">
    <source>
        <dbReference type="EMBL" id="WCT10264.1"/>
    </source>
</evidence>
<dbReference type="EMBL" id="CP117167">
    <property type="protein sequence ID" value="WCT10264.1"/>
    <property type="molecule type" value="Genomic_DNA"/>
</dbReference>
<proteinExistence type="predicted"/>
<feature type="transmembrane region" description="Helical" evidence="1">
    <location>
        <begin position="12"/>
        <end position="35"/>
    </location>
</feature>